<evidence type="ECO:0000313" key="3">
    <source>
        <dbReference type="EMBL" id="AMO68758.1"/>
    </source>
</evidence>
<feature type="domain" description="SGNH hydrolase-type esterase" evidence="2">
    <location>
        <begin position="46"/>
        <end position="204"/>
    </location>
</feature>
<dbReference type="PROSITE" id="PS01098">
    <property type="entry name" value="LIPASE_GDSL_SER"/>
    <property type="match status" value="1"/>
</dbReference>
<dbReference type="InterPro" id="IPR051532">
    <property type="entry name" value="Ester_Hydrolysis_Enzymes"/>
</dbReference>
<dbReference type="GO" id="GO:0004622">
    <property type="term" value="F:phosphatidylcholine lysophospholipase activity"/>
    <property type="evidence" value="ECO:0007669"/>
    <property type="project" value="TreeGrafter"/>
</dbReference>
<dbReference type="STRING" id="1470434.AZF00_10825"/>
<dbReference type="CDD" id="cd01822">
    <property type="entry name" value="Lysophospholipase_L1_like"/>
    <property type="match status" value="1"/>
</dbReference>
<feature type="signal peptide" evidence="1">
    <location>
        <begin position="1"/>
        <end position="35"/>
    </location>
</feature>
<dbReference type="GO" id="GO:0006629">
    <property type="term" value="P:lipid metabolic process"/>
    <property type="evidence" value="ECO:0007669"/>
    <property type="project" value="InterPro"/>
</dbReference>
<accession>A0A127M690</accession>
<evidence type="ECO:0000259" key="2">
    <source>
        <dbReference type="Pfam" id="PF13472"/>
    </source>
</evidence>
<dbReference type="KEGG" id="zal:AZF00_10825"/>
<evidence type="ECO:0000313" key="4">
    <source>
        <dbReference type="Proteomes" id="UP000074119"/>
    </source>
</evidence>
<name>A0A127M690_9GAMM</name>
<dbReference type="PANTHER" id="PTHR30383:SF24">
    <property type="entry name" value="THIOESTERASE 1_PROTEASE 1_LYSOPHOSPHOLIPASE L1"/>
    <property type="match status" value="1"/>
</dbReference>
<sequence>MLKPVFSFYSRLRRRAGLLLLLSLISLGTTSVAYASAADKTANILVLGDSISAGYGFDPALGWVTLLSKQIPETYTVVNASVSGETSAGGLNRLPALLAEHQPSIVIIELGGNDGLRGYPVNTLRKNLQALINLSIEAGAQPLLLGMKIPPNYGKRYTEAFAASYAKIAKANNLPWIDFFLDNIATNSSLMQSDGIHPNADAQALIVQKVLPALTPLLN</sequence>
<organism evidence="3 4">
    <name type="scientific">Zhongshania aliphaticivorans</name>
    <dbReference type="NCBI Taxonomy" id="1470434"/>
    <lineage>
        <taxon>Bacteria</taxon>
        <taxon>Pseudomonadati</taxon>
        <taxon>Pseudomonadota</taxon>
        <taxon>Gammaproteobacteria</taxon>
        <taxon>Cellvibrionales</taxon>
        <taxon>Spongiibacteraceae</taxon>
        <taxon>Zhongshania</taxon>
    </lineage>
</organism>
<dbReference type="AlphaFoldDB" id="A0A127M690"/>
<reference evidence="3 4" key="1">
    <citation type="submission" date="2015-12" db="EMBL/GenBank/DDBJ databases">
        <authorList>
            <person name="Shamseldin A."/>
            <person name="Moawad H."/>
            <person name="Abd El-Rahim W.M."/>
            <person name="Sadowsky M.J."/>
        </authorList>
    </citation>
    <scope>NUCLEOTIDE SEQUENCE [LARGE SCALE GENOMIC DNA]</scope>
    <source>
        <strain evidence="3 4">SM2</strain>
    </source>
</reference>
<dbReference type="Gene3D" id="3.40.50.1110">
    <property type="entry name" value="SGNH hydrolase"/>
    <property type="match status" value="1"/>
</dbReference>
<keyword evidence="1" id="KW-0732">Signal</keyword>
<dbReference type="InterPro" id="IPR008265">
    <property type="entry name" value="Lipase_GDSL_AS"/>
</dbReference>
<dbReference type="SUPFAM" id="SSF52266">
    <property type="entry name" value="SGNH hydrolase"/>
    <property type="match status" value="1"/>
</dbReference>
<proteinExistence type="predicted"/>
<dbReference type="InterPro" id="IPR013830">
    <property type="entry name" value="SGNH_hydro"/>
</dbReference>
<protein>
    <submittedName>
        <fullName evidence="3">Arylesterase</fullName>
    </submittedName>
</protein>
<gene>
    <name evidence="3" type="ORF">AZF00_10825</name>
</gene>
<feature type="chain" id="PRO_5007275061" evidence="1">
    <location>
        <begin position="36"/>
        <end position="219"/>
    </location>
</feature>
<evidence type="ECO:0000256" key="1">
    <source>
        <dbReference type="SAM" id="SignalP"/>
    </source>
</evidence>
<dbReference type="Proteomes" id="UP000074119">
    <property type="component" value="Chromosome"/>
</dbReference>
<dbReference type="Pfam" id="PF13472">
    <property type="entry name" value="Lipase_GDSL_2"/>
    <property type="match status" value="1"/>
</dbReference>
<dbReference type="InterPro" id="IPR036514">
    <property type="entry name" value="SGNH_hydro_sf"/>
</dbReference>
<dbReference type="EMBL" id="CP014544">
    <property type="protein sequence ID" value="AMO68758.1"/>
    <property type="molecule type" value="Genomic_DNA"/>
</dbReference>
<dbReference type="PANTHER" id="PTHR30383">
    <property type="entry name" value="THIOESTERASE 1/PROTEASE 1/LYSOPHOSPHOLIPASE L1"/>
    <property type="match status" value="1"/>
</dbReference>